<dbReference type="AlphaFoldDB" id="A0A5M3MX98"/>
<dbReference type="GeneID" id="19211309"/>
<protein>
    <submittedName>
        <fullName evidence="1">Uncharacterized protein</fullName>
    </submittedName>
</protein>
<reference evidence="2" key="1">
    <citation type="journal article" date="2012" name="Science">
        <title>The Paleozoic origin of enzymatic lignin decomposition reconstructed from 31 fungal genomes.</title>
        <authorList>
            <person name="Floudas D."/>
            <person name="Binder M."/>
            <person name="Riley R."/>
            <person name="Barry K."/>
            <person name="Blanchette R.A."/>
            <person name="Henrissat B."/>
            <person name="Martinez A.T."/>
            <person name="Otillar R."/>
            <person name="Spatafora J.W."/>
            <person name="Yadav J.S."/>
            <person name="Aerts A."/>
            <person name="Benoit I."/>
            <person name="Boyd A."/>
            <person name="Carlson A."/>
            <person name="Copeland A."/>
            <person name="Coutinho P.M."/>
            <person name="de Vries R.P."/>
            <person name="Ferreira P."/>
            <person name="Findley K."/>
            <person name="Foster B."/>
            <person name="Gaskell J."/>
            <person name="Glotzer D."/>
            <person name="Gorecki P."/>
            <person name="Heitman J."/>
            <person name="Hesse C."/>
            <person name="Hori C."/>
            <person name="Igarashi K."/>
            <person name="Jurgens J.A."/>
            <person name="Kallen N."/>
            <person name="Kersten P."/>
            <person name="Kohler A."/>
            <person name="Kuees U."/>
            <person name="Kumar T.K.A."/>
            <person name="Kuo A."/>
            <person name="LaButti K."/>
            <person name="Larrondo L.F."/>
            <person name="Lindquist E."/>
            <person name="Ling A."/>
            <person name="Lombard V."/>
            <person name="Lucas S."/>
            <person name="Lundell T."/>
            <person name="Martin R."/>
            <person name="McLaughlin D.J."/>
            <person name="Morgenstern I."/>
            <person name="Morin E."/>
            <person name="Murat C."/>
            <person name="Nagy L.G."/>
            <person name="Nolan M."/>
            <person name="Ohm R.A."/>
            <person name="Patyshakuliyeva A."/>
            <person name="Rokas A."/>
            <person name="Ruiz-Duenas F.J."/>
            <person name="Sabat G."/>
            <person name="Salamov A."/>
            <person name="Samejima M."/>
            <person name="Schmutz J."/>
            <person name="Slot J.C."/>
            <person name="St John F."/>
            <person name="Stenlid J."/>
            <person name="Sun H."/>
            <person name="Sun S."/>
            <person name="Syed K."/>
            <person name="Tsang A."/>
            <person name="Wiebenga A."/>
            <person name="Young D."/>
            <person name="Pisabarro A."/>
            <person name="Eastwood D.C."/>
            <person name="Martin F."/>
            <person name="Cullen D."/>
            <person name="Grigoriev I.V."/>
            <person name="Hibbett D.S."/>
        </authorList>
    </citation>
    <scope>NUCLEOTIDE SEQUENCE [LARGE SCALE GENOMIC DNA]</scope>
    <source>
        <strain evidence="2">RWD-64-598 SS2</strain>
    </source>
</reference>
<sequence>MPAGGSHLRRLMSSTARRSRVDEAWSATKGSWRRTTNFPLFFTNEWREERCDLREKIRKSKAKKKALKAASKRKEAMKGYF</sequence>
<dbReference type="RefSeq" id="XP_007767070.1">
    <property type="nucleotide sequence ID" value="XM_007768880.1"/>
</dbReference>
<evidence type="ECO:0000313" key="1">
    <source>
        <dbReference type="EMBL" id="EIW83261.1"/>
    </source>
</evidence>
<comment type="caution">
    <text evidence="1">The sequence shown here is derived from an EMBL/GenBank/DDBJ whole genome shotgun (WGS) entry which is preliminary data.</text>
</comment>
<name>A0A5M3MX98_CONPW</name>
<dbReference type="Proteomes" id="UP000053558">
    <property type="component" value="Unassembled WGS sequence"/>
</dbReference>
<accession>A0A5M3MX98</accession>
<proteinExistence type="predicted"/>
<dbReference type="KEGG" id="cput:CONPUDRAFT_89204"/>
<evidence type="ECO:0000313" key="2">
    <source>
        <dbReference type="Proteomes" id="UP000053558"/>
    </source>
</evidence>
<organism evidence="1 2">
    <name type="scientific">Coniophora puteana (strain RWD-64-598)</name>
    <name type="common">Brown rot fungus</name>
    <dbReference type="NCBI Taxonomy" id="741705"/>
    <lineage>
        <taxon>Eukaryota</taxon>
        <taxon>Fungi</taxon>
        <taxon>Dikarya</taxon>
        <taxon>Basidiomycota</taxon>
        <taxon>Agaricomycotina</taxon>
        <taxon>Agaricomycetes</taxon>
        <taxon>Agaricomycetidae</taxon>
        <taxon>Boletales</taxon>
        <taxon>Coniophorineae</taxon>
        <taxon>Coniophoraceae</taxon>
        <taxon>Coniophora</taxon>
    </lineage>
</organism>
<gene>
    <name evidence="1" type="ORF">CONPUDRAFT_89204</name>
</gene>
<keyword evidence="2" id="KW-1185">Reference proteome</keyword>
<dbReference type="EMBL" id="JH711576">
    <property type="protein sequence ID" value="EIW83261.1"/>
    <property type="molecule type" value="Genomic_DNA"/>
</dbReference>